<organism evidence="7 8">
    <name type="scientific">Thlaspi arvense</name>
    <name type="common">Field penny-cress</name>
    <dbReference type="NCBI Taxonomy" id="13288"/>
    <lineage>
        <taxon>Eukaryota</taxon>
        <taxon>Viridiplantae</taxon>
        <taxon>Streptophyta</taxon>
        <taxon>Embryophyta</taxon>
        <taxon>Tracheophyta</taxon>
        <taxon>Spermatophyta</taxon>
        <taxon>Magnoliopsida</taxon>
        <taxon>eudicotyledons</taxon>
        <taxon>Gunneridae</taxon>
        <taxon>Pentapetalae</taxon>
        <taxon>rosids</taxon>
        <taxon>malvids</taxon>
        <taxon>Brassicales</taxon>
        <taxon>Brassicaceae</taxon>
        <taxon>Thlaspideae</taxon>
        <taxon>Thlaspi</taxon>
    </lineage>
</organism>
<dbReference type="GO" id="GO:0005829">
    <property type="term" value="C:cytosol"/>
    <property type="evidence" value="ECO:0007669"/>
    <property type="project" value="TreeGrafter"/>
</dbReference>
<dbReference type="Gene3D" id="3.90.25.10">
    <property type="entry name" value="UDP-galactose 4-epimerase, domain 1"/>
    <property type="match status" value="1"/>
</dbReference>
<dbReference type="GO" id="GO:0006012">
    <property type="term" value="P:galactose metabolic process"/>
    <property type="evidence" value="ECO:0007669"/>
    <property type="project" value="UniProtKB-KW"/>
</dbReference>
<protein>
    <recommendedName>
        <fullName evidence="3">UDP-glucose 4-epimerase</fullName>
        <ecNumber evidence="3">5.1.3.2</ecNumber>
    </recommendedName>
</protein>
<dbReference type="PANTHER" id="PTHR43725:SF15">
    <property type="entry name" value="BIFUNCTIONAL UDP-GLUCOSE 4-EPIMERASE AND UDP-XYLOSE 4-EPIMERASE 1"/>
    <property type="match status" value="1"/>
</dbReference>
<dbReference type="EC" id="5.1.3.2" evidence="3"/>
<comment type="catalytic activity">
    <reaction evidence="1">
        <text>UDP-alpha-D-glucose = UDP-alpha-D-galactose</text>
        <dbReference type="Rhea" id="RHEA:22168"/>
        <dbReference type="ChEBI" id="CHEBI:58885"/>
        <dbReference type="ChEBI" id="CHEBI:66914"/>
        <dbReference type="EC" id="5.1.3.2"/>
    </reaction>
</comment>
<comment type="pathway">
    <text evidence="2">Carbohydrate metabolism; galactose metabolism.</text>
</comment>
<evidence type="ECO:0000313" key="8">
    <source>
        <dbReference type="Proteomes" id="UP000836841"/>
    </source>
</evidence>
<dbReference type="SUPFAM" id="SSF51735">
    <property type="entry name" value="NAD(P)-binding Rossmann-fold domains"/>
    <property type="match status" value="1"/>
</dbReference>
<comment type="caution">
    <text evidence="7">The sequence shown here is derived from an EMBL/GenBank/DDBJ whole genome shotgun (WGS) entry which is preliminary data.</text>
</comment>
<dbReference type="Proteomes" id="UP000836841">
    <property type="component" value="Unassembled WGS sequence"/>
</dbReference>
<proteinExistence type="predicted"/>
<evidence type="ECO:0000256" key="1">
    <source>
        <dbReference type="ARBA" id="ARBA00000083"/>
    </source>
</evidence>
<evidence type="ECO:0000256" key="2">
    <source>
        <dbReference type="ARBA" id="ARBA00004947"/>
    </source>
</evidence>
<keyword evidence="4" id="KW-0299">Galactose metabolism</keyword>
<dbReference type="InterPro" id="IPR036291">
    <property type="entry name" value="NAD(P)-bd_dom_sf"/>
</dbReference>
<dbReference type="PANTHER" id="PTHR43725">
    <property type="entry name" value="UDP-GLUCOSE 4-EPIMERASE"/>
    <property type="match status" value="1"/>
</dbReference>
<evidence type="ECO:0000256" key="4">
    <source>
        <dbReference type="ARBA" id="ARBA00023144"/>
    </source>
</evidence>
<accession>A0AAU9SUX3</accession>
<dbReference type="AlphaFoldDB" id="A0AAU9SUX3"/>
<dbReference type="EMBL" id="CAJVSB020000875">
    <property type="protein sequence ID" value="CAH2075726.1"/>
    <property type="molecule type" value="Genomic_DNA"/>
</dbReference>
<evidence type="ECO:0000313" key="7">
    <source>
        <dbReference type="EMBL" id="CAH2075726.1"/>
    </source>
</evidence>
<feature type="domain" description="NAD(P)-binding" evidence="6">
    <location>
        <begin position="26"/>
        <end position="81"/>
    </location>
</feature>
<sequence>MGPLKEREWWWEELDTYNLGTCNGTSVLEMVTAFEKAGGKKIPVKMCPARSGDATAAYAAVDKAEKELGWKAKYGIEEMCKAPMELGK</sequence>
<dbReference type="Pfam" id="PF16363">
    <property type="entry name" value="GDP_Man_Dehyd"/>
    <property type="match status" value="1"/>
</dbReference>
<keyword evidence="8" id="KW-1185">Reference proteome</keyword>
<evidence type="ECO:0000256" key="5">
    <source>
        <dbReference type="ARBA" id="ARBA00023277"/>
    </source>
</evidence>
<dbReference type="InterPro" id="IPR016040">
    <property type="entry name" value="NAD(P)-bd_dom"/>
</dbReference>
<keyword evidence="5" id="KW-0119">Carbohydrate metabolism</keyword>
<reference evidence="7 8" key="1">
    <citation type="submission" date="2022-03" db="EMBL/GenBank/DDBJ databases">
        <authorList>
            <person name="Nunn A."/>
            <person name="Chopra R."/>
            <person name="Nunn A."/>
            <person name="Contreras Garrido A."/>
        </authorList>
    </citation>
    <scope>NUCLEOTIDE SEQUENCE [LARGE SCALE GENOMIC DNA]</scope>
</reference>
<dbReference type="GO" id="GO:0003978">
    <property type="term" value="F:UDP-glucose 4-epimerase activity"/>
    <property type="evidence" value="ECO:0007669"/>
    <property type="project" value="UniProtKB-EC"/>
</dbReference>
<name>A0AAU9SUX3_THLAR</name>
<gene>
    <name evidence="7" type="ORF">TAV2_LOCUS22430</name>
</gene>
<evidence type="ECO:0000256" key="3">
    <source>
        <dbReference type="ARBA" id="ARBA00013189"/>
    </source>
</evidence>
<evidence type="ECO:0000259" key="6">
    <source>
        <dbReference type="Pfam" id="PF16363"/>
    </source>
</evidence>